<feature type="region of interest" description="Disordered" evidence="1">
    <location>
        <begin position="93"/>
        <end position="137"/>
    </location>
</feature>
<dbReference type="Proteomes" id="UP001460270">
    <property type="component" value="Unassembled WGS sequence"/>
</dbReference>
<comment type="caution">
    <text evidence="2">The sequence shown here is derived from an EMBL/GenBank/DDBJ whole genome shotgun (WGS) entry which is preliminary data.</text>
</comment>
<organism evidence="2 3">
    <name type="scientific">Mugilogobius chulae</name>
    <name type="common">yellowstripe goby</name>
    <dbReference type="NCBI Taxonomy" id="88201"/>
    <lineage>
        <taxon>Eukaryota</taxon>
        <taxon>Metazoa</taxon>
        <taxon>Chordata</taxon>
        <taxon>Craniata</taxon>
        <taxon>Vertebrata</taxon>
        <taxon>Euteleostomi</taxon>
        <taxon>Actinopterygii</taxon>
        <taxon>Neopterygii</taxon>
        <taxon>Teleostei</taxon>
        <taxon>Neoteleostei</taxon>
        <taxon>Acanthomorphata</taxon>
        <taxon>Gobiaria</taxon>
        <taxon>Gobiiformes</taxon>
        <taxon>Gobioidei</taxon>
        <taxon>Gobiidae</taxon>
        <taxon>Gobionellinae</taxon>
        <taxon>Mugilogobius</taxon>
    </lineage>
</organism>
<evidence type="ECO:0000313" key="2">
    <source>
        <dbReference type="EMBL" id="KAK7888710.1"/>
    </source>
</evidence>
<dbReference type="AlphaFoldDB" id="A0AAW0N9G2"/>
<evidence type="ECO:0000313" key="3">
    <source>
        <dbReference type="Proteomes" id="UP001460270"/>
    </source>
</evidence>
<name>A0AAW0N9G2_9GOBI</name>
<accession>A0AAW0N9G2</accession>
<keyword evidence="3" id="KW-1185">Reference proteome</keyword>
<protein>
    <submittedName>
        <fullName evidence="2">Uncharacterized protein</fullName>
    </submittedName>
</protein>
<proteinExistence type="predicted"/>
<feature type="region of interest" description="Disordered" evidence="1">
    <location>
        <begin position="1"/>
        <end position="45"/>
    </location>
</feature>
<reference evidence="3" key="1">
    <citation type="submission" date="2024-04" db="EMBL/GenBank/DDBJ databases">
        <title>Salinicola lusitanus LLJ914,a marine bacterium isolated from the Okinawa Trough.</title>
        <authorList>
            <person name="Li J."/>
        </authorList>
    </citation>
    <scope>NUCLEOTIDE SEQUENCE [LARGE SCALE GENOMIC DNA]</scope>
</reference>
<feature type="compositionally biased region" description="Low complexity" evidence="1">
    <location>
        <begin position="15"/>
        <end position="45"/>
    </location>
</feature>
<feature type="compositionally biased region" description="Basic and acidic residues" evidence="1">
    <location>
        <begin position="128"/>
        <end position="137"/>
    </location>
</feature>
<dbReference type="EMBL" id="JBBPFD010000018">
    <property type="protein sequence ID" value="KAK7888710.1"/>
    <property type="molecule type" value="Genomic_DNA"/>
</dbReference>
<sequence length="196" mass="21289">MSDYQLLKPAPQPAHNTSSSNQLHNTSSSNQLHNTSSSNQLHNTSSSNQLLNQLLNQLHNTSSSNQLHKPAPKPAQGRYVTLATRAVLRVEAEVPLSPRDSPPRQPPSLPLPLRRFTIGHKLPGSRGEAAERDQLRDRRCSTRSVRFCHCGRASAAPPRSGPQHRHASGRRGVVLDPAALASLSPALDSLPRAAEL</sequence>
<gene>
    <name evidence="2" type="ORF">WMY93_024270</name>
</gene>
<evidence type="ECO:0000256" key="1">
    <source>
        <dbReference type="SAM" id="MobiDB-lite"/>
    </source>
</evidence>
<feature type="region of interest" description="Disordered" evidence="1">
    <location>
        <begin position="152"/>
        <end position="172"/>
    </location>
</feature>